<organism evidence="2 3">
    <name type="scientific">Panicum virgatum</name>
    <name type="common">Blackwell switchgrass</name>
    <dbReference type="NCBI Taxonomy" id="38727"/>
    <lineage>
        <taxon>Eukaryota</taxon>
        <taxon>Viridiplantae</taxon>
        <taxon>Streptophyta</taxon>
        <taxon>Embryophyta</taxon>
        <taxon>Tracheophyta</taxon>
        <taxon>Spermatophyta</taxon>
        <taxon>Magnoliopsida</taxon>
        <taxon>Liliopsida</taxon>
        <taxon>Poales</taxon>
        <taxon>Poaceae</taxon>
        <taxon>PACMAD clade</taxon>
        <taxon>Panicoideae</taxon>
        <taxon>Panicodae</taxon>
        <taxon>Paniceae</taxon>
        <taxon>Panicinae</taxon>
        <taxon>Panicum</taxon>
        <taxon>Panicum sect. Hiantes</taxon>
    </lineage>
</organism>
<comment type="caution">
    <text evidence="2">The sequence shown here is derived from an EMBL/GenBank/DDBJ whole genome shotgun (WGS) entry which is preliminary data.</text>
</comment>
<name>A0A8T0S5S8_PANVG</name>
<feature type="compositionally biased region" description="Low complexity" evidence="1">
    <location>
        <begin position="57"/>
        <end position="69"/>
    </location>
</feature>
<keyword evidence="3" id="KW-1185">Reference proteome</keyword>
<gene>
    <name evidence="2" type="ORF">PVAP13_5NG510186</name>
</gene>
<feature type="region of interest" description="Disordered" evidence="1">
    <location>
        <begin position="1"/>
        <end position="93"/>
    </location>
</feature>
<proteinExistence type="predicted"/>
<evidence type="ECO:0000256" key="1">
    <source>
        <dbReference type="SAM" id="MobiDB-lite"/>
    </source>
</evidence>
<evidence type="ECO:0000313" key="3">
    <source>
        <dbReference type="Proteomes" id="UP000823388"/>
    </source>
</evidence>
<dbReference type="AlphaFoldDB" id="A0A8T0S5S8"/>
<evidence type="ECO:0000313" key="2">
    <source>
        <dbReference type="EMBL" id="KAG2591879.1"/>
    </source>
</evidence>
<feature type="compositionally biased region" description="Basic residues" evidence="1">
    <location>
        <begin position="1"/>
        <end position="10"/>
    </location>
</feature>
<dbReference type="EMBL" id="CM029046">
    <property type="protein sequence ID" value="KAG2591879.1"/>
    <property type="molecule type" value="Genomic_DNA"/>
</dbReference>
<dbReference type="Proteomes" id="UP000823388">
    <property type="component" value="Chromosome 5N"/>
</dbReference>
<sequence length="113" mass="12490">MAPSRRPRAPRHCEGPCPAARRRARPQPALQASCRRRPHHASPSRTSPAACSDVGCRRTTAPTMRTRAPLPCRRAKRRRPTHRGPPGTCRPRTAHPVVVASILHSCSCRQIQA</sequence>
<accession>A0A8T0S5S8</accession>
<protein>
    <submittedName>
        <fullName evidence="2">Uncharacterized protein</fullName>
    </submittedName>
</protein>
<feature type="compositionally biased region" description="Basic residues" evidence="1">
    <location>
        <begin position="73"/>
        <end position="82"/>
    </location>
</feature>
<reference evidence="2 3" key="1">
    <citation type="submission" date="2020-05" db="EMBL/GenBank/DDBJ databases">
        <title>WGS assembly of Panicum virgatum.</title>
        <authorList>
            <person name="Lovell J.T."/>
            <person name="Jenkins J."/>
            <person name="Shu S."/>
            <person name="Juenger T.E."/>
            <person name="Schmutz J."/>
        </authorList>
    </citation>
    <scope>NUCLEOTIDE SEQUENCE [LARGE SCALE GENOMIC DNA]</scope>
    <source>
        <strain evidence="3">cv. AP13</strain>
    </source>
</reference>